<sequence>MEAAVSGEVTGDTADISTLASLLEQESEALFGETEGQLLPALIRAASKHLRGLVVDRDALMQTRHWEEHVGADIGPLPDRDDTAALRSELRACVGRGDELTAAKTVLDARALLSHVEWYSSIRNFVVLHRAQENAAWEEAHDARVKGLSGILTQRAVQRLIEEQESGHLILADDLRWALEAGDRLRGDSKDLNPPLTKRANSRTTAPNQENV</sequence>
<evidence type="ECO:0000313" key="2">
    <source>
        <dbReference type="EMBL" id="TDP92371.1"/>
    </source>
</evidence>
<organism evidence="2 3">
    <name type="scientific">Leucobacter luti</name>
    <dbReference type="NCBI Taxonomy" id="340320"/>
    <lineage>
        <taxon>Bacteria</taxon>
        <taxon>Bacillati</taxon>
        <taxon>Actinomycetota</taxon>
        <taxon>Actinomycetes</taxon>
        <taxon>Micrococcales</taxon>
        <taxon>Microbacteriaceae</taxon>
        <taxon>Leucobacter</taxon>
    </lineage>
</organism>
<dbReference type="Proteomes" id="UP000295601">
    <property type="component" value="Unassembled WGS sequence"/>
</dbReference>
<evidence type="ECO:0000313" key="3">
    <source>
        <dbReference type="Proteomes" id="UP000295601"/>
    </source>
</evidence>
<gene>
    <name evidence="2" type="ORF">EDF62_1578</name>
</gene>
<protein>
    <submittedName>
        <fullName evidence="2">Uncharacterized protein</fullName>
    </submittedName>
</protein>
<name>A0A4R6RYZ5_9MICO</name>
<dbReference type="AlphaFoldDB" id="A0A4R6RYZ5"/>
<feature type="compositionally biased region" description="Polar residues" evidence="1">
    <location>
        <begin position="202"/>
        <end position="212"/>
    </location>
</feature>
<proteinExistence type="predicted"/>
<keyword evidence="3" id="KW-1185">Reference proteome</keyword>
<dbReference type="EMBL" id="SNYA01000004">
    <property type="protein sequence ID" value="TDP92371.1"/>
    <property type="molecule type" value="Genomic_DNA"/>
</dbReference>
<reference evidence="2 3" key="1">
    <citation type="submission" date="2019-03" db="EMBL/GenBank/DDBJ databases">
        <title>Genomic analyses of the natural microbiome of Caenorhabditis elegans.</title>
        <authorList>
            <person name="Samuel B."/>
        </authorList>
    </citation>
    <scope>NUCLEOTIDE SEQUENCE [LARGE SCALE GENOMIC DNA]</scope>
    <source>
        <strain evidence="2 3">JUb18</strain>
    </source>
</reference>
<evidence type="ECO:0000256" key="1">
    <source>
        <dbReference type="SAM" id="MobiDB-lite"/>
    </source>
</evidence>
<comment type="caution">
    <text evidence="2">The sequence shown here is derived from an EMBL/GenBank/DDBJ whole genome shotgun (WGS) entry which is preliminary data.</text>
</comment>
<feature type="region of interest" description="Disordered" evidence="1">
    <location>
        <begin position="188"/>
        <end position="212"/>
    </location>
</feature>
<accession>A0A4R6RYZ5</accession>